<dbReference type="PANTHER" id="PTHR12677:SF55">
    <property type="entry name" value="UNDECAPRENYL PHOSPHATE TRANSPORTER SAOUHSC_00901-RELATED"/>
    <property type="match status" value="1"/>
</dbReference>
<keyword evidence="4 6" id="KW-1133">Transmembrane helix</keyword>
<proteinExistence type="inferred from homology"/>
<feature type="transmembrane region" description="Helical" evidence="6">
    <location>
        <begin position="163"/>
        <end position="181"/>
    </location>
</feature>
<feature type="transmembrane region" description="Helical" evidence="6">
    <location>
        <begin position="121"/>
        <end position="143"/>
    </location>
</feature>
<feature type="transmembrane region" description="Helical" evidence="6">
    <location>
        <begin position="48"/>
        <end position="75"/>
    </location>
</feature>
<evidence type="ECO:0000313" key="8">
    <source>
        <dbReference type="EMBL" id="KOO50697.1"/>
    </source>
</evidence>
<comment type="similarity">
    <text evidence="6">Belongs to the TVP38/TMEM64 family.</text>
</comment>
<evidence type="ECO:0000256" key="5">
    <source>
        <dbReference type="ARBA" id="ARBA00023136"/>
    </source>
</evidence>
<evidence type="ECO:0000256" key="1">
    <source>
        <dbReference type="ARBA" id="ARBA00004651"/>
    </source>
</evidence>
<dbReference type="EMBL" id="LILC01000002">
    <property type="protein sequence ID" value="KOO50697.1"/>
    <property type="molecule type" value="Genomic_DNA"/>
</dbReference>
<evidence type="ECO:0000259" key="7">
    <source>
        <dbReference type="Pfam" id="PF09335"/>
    </source>
</evidence>
<comment type="subcellular location">
    <subcellularLocation>
        <location evidence="1 6">Cell membrane</location>
        <topology evidence="1 6">Multi-pass membrane protein</topology>
    </subcellularLocation>
</comment>
<comment type="caution">
    <text evidence="8">The sequence shown here is derived from an EMBL/GenBank/DDBJ whole genome shotgun (WGS) entry which is preliminary data.</text>
</comment>
<dbReference type="PATRIC" id="fig|284581.3.peg.847"/>
<comment type="caution">
    <text evidence="6">Lacks conserved residue(s) required for the propagation of feature annotation.</text>
</comment>
<accession>A0A0M0LIF9</accession>
<dbReference type="PANTHER" id="PTHR12677">
    <property type="entry name" value="GOLGI APPARATUS MEMBRANE PROTEIN TVP38-RELATED"/>
    <property type="match status" value="1"/>
</dbReference>
<name>A0A0M0LIF9_9BACI</name>
<evidence type="ECO:0000256" key="3">
    <source>
        <dbReference type="ARBA" id="ARBA00022692"/>
    </source>
</evidence>
<dbReference type="InterPro" id="IPR015414">
    <property type="entry name" value="TMEM64"/>
</dbReference>
<dbReference type="GO" id="GO:0005886">
    <property type="term" value="C:plasma membrane"/>
    <property type="evidence" value="ECO:0007669"/>
    <property type="project" value="UniProtKB-SubCell"/>
</dbReference>
<feature type="transmembrane region" description="Helical" evidence="6">
    <location>
        <begin position="20"/>
        <end position="42"/>
    </location>
</feature>
<dbReference type="AlphaFoldDB" id="A0A0M0LIF9"/>
<protein>
    <recommendedName>
        <fullName evidence="6">TVP38/TMEM64 family membrane protein</fullName>
    </recommendedName>
</protein>
<organism evidence="8 9">
    <name type="scientific">Priestia koreensis</name>
    <dbReference type="NCBI Taxonomy" id="284581"/>
    <lineage>
        <taxon>Bacteria</taxon>
        <taxon>Bacillati</taxon>
        <taxon>Bacillota</taxon>
        <taxon>Bacilli</taxon>
        <taxon>Bacillales</taxon>
        <taxon>Bacillaceae</taxon>
        <taxon>Priestia</taxon>
    </lineage>
</organism>
<keyword evidence="9" id="KW-1185">Reference proteome</keyword>
<keyword evidence="5 6" id="KW-0472">Membrane</keyword>
<sequence>MYEMDFTHDTIELFHTYKHLAVLLSIAFNIVISILGVVPSVFLTAANLAVFGFAQGMWISFLGESIGAILAFLLYRKGLSSLQDRKGFSHPKIQRLLHATKSESFLLTLSLRLMPFVPSGLVTFIASIGKTTLMIFATASSLGKIPAILIEGFSVNEMMNVTTTGKLLMALFAVTGFVLLLKRLR</sequence>
<gene>
    <name evidence="8" type="ORF">AMD01_02845</name>
</gene>
<evidence type="ECO:0000256" key="6">
    <source>
        <dbReference type="RuleBase" id="RU366058"/>
    </source>
</evidence>
<dbReference type="InterPro" id="IPR032816">
    <property type="entry name" value="VTT_dom"/>
</dbReference>
<dbReference type="Pfam" id="PF09335">
    <property type="entry name" value="VTT_dom"/>
    <property type="match status" value="1"/>
</dbReference>
<keyword evidence="3 6" id="KW-0812">Transmembrane</keyword>
<dbReference type="STRING" id="284581.AMD01_02845"/>
<keyword evidence="2 6" id="KW-1003">Cell membrane</keyword>
<reference evidence="9" key="1">
    <citation type="submission" date="2015-08" db="EMBL/GenBank/DDBJ databases">
        <title>Fjat-14210 dsm16467.</title>
        <authorList>
            <person name="Liu B."/>
            <person name="Wang J."/>
            <person name="Zhu Y."/>
            <person name="Liu G."/>
            <person name="Chen Q."/>
            <person name="Chen Z."/>
            <person name="Lan J."/>
            <person name="Che J."/>
            <person name="Ge C."/>
            <person name="Shi H."/>
            <person name="Pan Z."/>
            <person name="Liu X."/>
        </authorList>
    </citation>
    <scope>NUCLEOTIDE SEQUENCE [LARGE SCALE GENOMIC DNA]</scope>
    <source>
        <strain evidence="9">DSM 16467</strain>
    </source>
</reference>
<evidence type="ECO:0000313" key="9">
    <source>
        <dbReference type="Proteomes" id="UP000037558"/>
    </source>
</evidence>
<dbReference type="Proteomes" id="UP000037558">
    <property type="component" value="Unassembled WGS sequence"/>
</dbReference>
<feature type="domain" description="VTT" evidence="7">
    <location>
        <begin position="38"/>
        <end position="154"/>
    </location>
</feature>
<evidence type="ECO:0000256" key="4">
    <source>
        <dbReference type="ARBA" id="ARBA00022989"/>
    </source>
</evidence>
<evidence type="ECO:0000256" key="2">
    <source>
        <dbReference type="ARBA" id="ARBA00022475"/>
    </source>
</evidence>